<dbReference type="Pfam" id="PF00528">
    <property type="entry name" value="BPD_transp_1"/>
    <property type="match status" value="1"/>
</dbReference>
<dbReference type="InterPro" id="IPR035906">
    <property type="entry name" value="MetI-like_sf"/>
</dbReference>
<comment type="caution">
    <text evidence="12">The sequence shown here is derived from an EMBL/GenBank/DDBJ whole genome shotgun (WGS) entry which is preliminary data.</text>
</comment>
<dbReference type="Proteomes" id="UP000295066">
    <property type="component" value="Unassembled WGS sequence"/>
</dbReference>
<dbReference type="InterPro" id="IPR011867">
    <property type="entry name" value="ModB_ABC"/>
</dbReference>
<dbReference type="NCBIfam" id="TIGR02141">
    <property type="entry name" value="modB_ABC"/>
    <property type="match status" value="1"/>
</dbReference>
<organism evidence="12 13">
    <name type="scientific">Aminivibrio pyruvatiphilus</name>
    <dbReference type="NCBI Taxonomy" id="1005740"/>
    <lineage>
        <taxon>Bacteria</taxon>
        <taxon>Thermotogati</taxon>
        <taxon>Synergistota</taxon>
        <taxon>Synergistia</taxon>
        <taxon>Synergistales</taxon>
        <taxon>Aminobacteriaceae</taxon>
        <taxon>Aminivibrio</taxon>
    </lineage>
</organism>
<feature type="transmembrane region" description="Helical" evidence="9">
    <location>
        <begin position="43"/>
        <end position="64"/>
    </location>
</feature>
<feature type="transmembrane region" description="Helical" evidence="9">
    <location>
        <begin position="76"/>
        <end position="95"/>
    </location>
</feature>
<evidence type="ECO:0000259" key="11">
    <source>
        <dbReference type="PROSITE" id="PS50928"/>
    </source>
</evidence>
<reference evidence="12 13" key="1">
    <citation type="submission" date="2019-03" db="EMBL/GenBank/DDBJ databases">
        <title>Genomic Encyclopedia of Type Strains, Phase IV (KMG-IV): sequencing the most valuable type-strain genomes for metagenomic binning, comparative biology and taxonomic classification.</title>
        <authorList>
            <person name="Goeker M."/>
        </authorList>
    </citation>
    <scope>NUCLEOTIDE SEQUENCE [LARGE SCALE GENOMIC DNA]</scope>
    <source>
        <strain evidence="12 13">DSM 25964</strain>
    </source>
</reference>
<dbReference type="PROSITE" id="PS50928">
    <property type="entry name" value="ABC_TM1"/>
    <property type="match status" value="1"/>
</dbReference>
<keyword evidence="6 9" id="KW-0812">Transmembrane</keyword>
<dbReference type="CDD" id="cd06261">
    <property type="entry name" value="TM_PBP2"/>
    <property type="match status" value="1"/>
</dbReference>
<dbReference type="InterPro" id="IPR000515">
    <property type="entry name" value="MetI-like"/>
</dbReference>
<feature type="transmembrane region" description="Helical" evidence="9">
    <location>
        <begin position="136"/>
        <end position="161"/>
    </location>
</feature>
<feature type="transmembrane region" description="Helical" evidence="9">
    <location>
        <begin position="12"/>
        <end position="31"/>
    </location>
</feature>
<keyword evidence="13" id="KW-1185">Reference proteome</keyword>
<dbReference type="RefSeq" id="WP_133956248.1">
    <property type="nucleotide sequence ID" value="NZ_SORI01000002.1"/>
</dbReference>
<gene>
    <name evidence="12" type="ORF">C8D99_102241</name>
</gene>
<evidence type="ECO:0000256" key="6">
    <source>
        <dbReference type="ARBA" id="ARBA00022692"/>
    </source>
</evidence>
<evidence type="ECO:0000313" key="12">
    <source>
        <dbReference type="EMBL" id="TDY63260.1"/>
    </source>
</evidence>
<comment type="function">
    <text evidence="10">Part of the binding-protein-dependent transport system for molybdenum; probably responsible for the translocation of the substrate across the membrane.</text>
</comment>
<evidence type="ECO:0000256" key="1">
    <source>
        <dbReference type="ARBA" id="ARBA00004651"/>
    </source>
</evidence>
<evidence type="ECO:0000256" key="5">
    <source>
        <dbReference type="ARBA" id="ARBA00022505"/>
    </source>
</evidence>
<evidence type="ECO:0000256" key="4">
    <source>
        <dbReference type="ARBA" id="ARBA00022475"/>
    </source>
</evidence>
<dbReference type="GO" id="GO:0005886">
    <property type="term" value="C:plasma membrane"/>
    <property type="evidence" value="ECO:0007669"/>
    <property type="project" value="UniProtKB-SubCell"/>
</dbReference>
<comment type="similarity">
    <text evidence="2 10">Belongs to the binding-protein-dependent transport system permease family. CysTW subfamily.</text>
</comment>
<evidence type="ECO:0000256" key="7">
    <source>
        <dbReference type="ARBA" id="ARBA00022989"/>
    </source>
</evidence>
<dbReference type="GO" id="GO:0015098">
    <property type="term" value="F:molybdate ion transmembrane transporter activity"/>
    <property type="evidence" value="ECO:0007669"/>
    <property type="project" value="UniProtKB-UniRule"/>
</dbReference>
<sequence>MLPPLLLSLKVLFFTVPLLILLGGGAGWLLARREFPGKEACSLLAQLPLILPPSVMGFYLLFFIGKTPLLREMGILFSFPALVLGAAVSASPIMIQASRAAFASVDRELEDAARTLGKKESTVFFTVTLPLARRTLLVGLALSAARALGDFGVSLMIAGNIPGRTQTLPLYIYNQVETLNFARAHGAALLLVGAGLASLYAVRMLEEGRNGKHASC</sequence>
<proteinExistence type="inferred from homology"/>
<keyword evidence="8 9" id="KW-0472">Membrane</keyword>
<evidence type="ECO:0000256" key="9">
    <source>
        <dbReference type="RuleBase" id="RU363032"/>
    </source>
</evidence>
<dbReference type="AlphaFoldDB" id="A0A4R8MC25"/>
<dbReference type="Gene3D" id="1.10.3720.10">
    <property type="entry name" value="MetI-like"/>
    <property type="match status" value="1"/>
</dbReference>
<evidence type="ECO:0000256" key="8">
    <source>
        <dbReference type="ARBA" id="ARBA00023136"/>
    </source>
</evidence>
<keyword evidence="3 9" id="KW-0813">Transport</keyword>
<dbReference type="OrthoDB" id="9795403at2"/>
<comment type="subcellular location">
    <subcellularLocation>
        <location evidence="1 9">Cell membrane</location>
        <topology evidence="1 9">Multi-pass membrane protein</topology>
    </subcellularLocation>
</comment>
<evidence type="ECO:0000256" key="3">
    <source>
        <dbReference type="ARBA" id="ARBA00022448"/>
    </source>
</evidence>
<feature type="transmembrane region" description="Helical" evidence="9">
    <location>
        <begin position="181"/>
        <end position="202"/>
    </location>
</feature>
<feature type="domain" description="ABC transmembrane type-1" evidence="11">
    <location>
        <begin position="5"/>
        <end position="202"/>
    </location>
</feature>
<evidence type="ECO:0000256" key="10">
    <source>
        <dbReference type="RuleBase" id="RU365097"/>
    </source>
</evidence>
<dbReference type="PANTHER" id="PTHR30183">
    <property type="entry name" value="MOLYBDENUM TRANSPORT SYSTEM PERMEASE PROTEIN MODB"/>
    <property type="match status" value="1"/>
</dbReference>
<evidence type="ECO:0000256" key="2">
    <source>
        <dbReference type="ARBA" id="ARBA00007069"/>
    </source>
</evidence>
<dbReference type="EMBL" id="SORI01000002">
    <property type="protein sequence ID" value="TDY63260.1"/>
    <property type="molecule type" value="Genomic_DNA"/>
</dbReference>
<name>A0A4R8MC25_9BACT</name>
<accession>A0A4R8MC25</accession>
<keyword evidence="7 9" id="KW-1133">Transmembrane helix</keyword>
<evidence type="ECO:0000313" key="13">
    <source>
        <dbReference type="Proteomes" id="UP000295066"/>
    </source>
</evidence>
<keyword evidence="5 10" id="KW-0500">Molybdenum</keyword>
<dbReference type="PANTHER" id="PTHR30183:SF3">
    <property type="entry name" value="MOLYBDENUM TRANSPORT SYSTEM PERMEASE PROTEIN MODB"/>
    <property type="match status" value="1"/>
</dbReference>
<keyword evidence="4 10" id="KW-1003">Cell membrane</keyword>
<dbReference type="SUPFAM" id="SSF161098">
    <property type="entry name" value="MetI-like"/>
    <property type="match status" value="1"/>
</dbReference>
<protein>
    <recommendedName>
        <fullName evidence="10">Molybdenum transport system permease</fullName>
    </recommendedName>
</protein>